<dbReference type="SUPFAM" id="SSF52540">
    <property type="entry name" value="P-loop containing nucleoside triphosphate hydrolases"/>
    <property type="match status" value="1"/>
</dbReference>
<evidence type="ECO:0000313" key="1">
    <source>
        <dbReference type="EMBL" id="CBY83617.1"/>
    </source>
</evidence>
<name>E7AB05_HELFC</name>
<keyword evidence="1" id="KW-0687">Ribonucleoprotein</keyword>
<organism evidence="1 2">
    <name type="scientific">Helicobacter felis (strain ATCC 49179 / CCUG 28539 / NCTC 12436 / CS1)</name>
    <dbReference type="NCBI Taxonomy" id="936155"/>
    <lineage>
        <taxon>Bacteria</taxon>
        <taxon>Pseudomonadati</taxon>
        <taxon>Campylobacterota</taxon>
        <taxon>Epsilonproteobacteria</taxon>
        <taxon>Campylobacterales</taxon>
        <taxon>Helicobacteraceae</taxon>
        <taxon>Helicobacter</taxon>
    </lineage>
</organism>
<reference evidence="1 2" key="1">
    <citation type="journal article" date="2011" name="Genome Biol. Evol.">
        <title>Comparative whole genome sequence analysis of the carcinogenic bacterial model pathogen Helicobacter felis.</title>
        <authorList>
            <person name="Arnold I.C."/>
            <person name="Zigova Z."/>
            <person name="Holden M."/>
            <person name="Lawley T.D."/>
            <person name="Rad R."/>
            <person name="Dougan G."/>
            <person name="Falkow S."/>
            <person name="Bentley S.D."/>
            <person name="Muller A."/>
        </authorList>
    </citation>
    <scope>NUCLEOTIDE SEQUENCE [LARGE SCALE GENOMIC DNA]</scope>
    <source>
        <strain evidence="2">ATCC 49179 / CCUG 28539 / NCTC 12436 / CS1</strain>
    </source>
</reference>
<evidence type="ECO:0000313" key="2">
    <source>
        <dbReference type="Proteomes" id="UP000007934"/>
    </source>
</evidence>
<gene>
    <name evidence="1" type="ordered locus">Hfelis_15330</name>
</gene>
<dbReference type="EMBL" id="FQ670179">
    <property type="protein sequence ID" value="CBY83617.1"/>
    <property type="molecule type" value="Genomic_DNA"/>
</dbReference>
<dbReference type="KEGG" id="hfe:HFELIS_15330"/>
<dbReference type="InterPro" id="IPR027417">
    <property type="entry name" value="P-loop_NTPase"/>
</dbReference>
<dbReference type="Gene3D" id="3.40.50.300">
    <property type="entry name" value="P-loop containing nucleotide triphosphate hydrolases"/>
    <property type="match status" value="1"/>
</dbReference>
<dbReference type="HOGENOM" id="CLU_1537995_0_0_7"/>
<dbReference type="Proteomes" id="UP000007934">
    <property type="component" value="Chromosome"/>
</dbReference>
<dbReference type="GO" id="GO:0005840">
    <property type="term" value="C:ribosome"/>
    <property type="evidence" value="ECO:0007669"/>
    <property type="project" value="UniProtKB-KW"/>
</dbReference>
<dbReference type="AlphaFoldDB" id="E7AB05"/>
<dbReference type="RefSeq" id="WP_013469978.1">
    <property type="nucleotide sequence ID" value="NC_014810.2"/>
</dbReference>
<keyword evidence="2" id="KW-1185">Reference proteome</keyword>
<protein>
    <submittedName>
        <fullName evidence="1">30S ribosomal protein S1</fullName>
    </submittedName>
</protein>
<proteinExistence type="predicted"/>
<keyword evidence="1" id="KW-0689">Ribosomal protein</keyword>
<dbReference type="STRING" id="936155.HFELIS_15330"/>
<sequence>MLILLDGPDRVGKDTLSRGLLAHFSTEVFLLLHTIHIDTYTQAHYLHWYAYIFDLALKKESSIILNRTHLSEAVFGAMYRHYDSACVFELEQKILDMEEVFLILLVDRLDRLMEREDGQSIHKDPKQKQEEIDCFHAAFDRSQIPHKIKIDIQHLNEKQVLAKTLQFIKAQISS</sequence>
<dbReference type="GeneID" id="36134662"/>
<accession>E7AB05</accession>